<reference evidence="2" key="1">
    <citation type="journal article" date="2021" name="PeerJ">
        <title>Extensive microbial diversity within the chicken gut microbiome revealed by metagenomics and culture.</title>
        <authorList>
            <person name="Gilroy R."/>
            <person name="Ravi A."/>
            <person name="Getino M."/>
            <person name="Pursley I."/>
            <person name="Horton D.L."/>
            <person name="Alikhan N.F."/>
            <person name="Baker D."/>
            <person name="Gharbi K."/>
            <person name="Hall N."/>
            <person name="Watson M."/>
            <person name="Adriaenssens E.M."/>
            <person name="Foster-Nyarko E."/>
            <person name="Jarju S."/>
            <person name="Secka A."/>
            <person name="Antonio M."/>
            <person name="Oren A."/>
            <person name="Chaudhuri R.R."/>
            <person name="La Ragione R."/>
            <person name="Hildebrand F."/>
            <person name="Pallen M.J."/>
        </authorList>
    </citation>
    <scope>NUCLEOTIDE SEQUENCE</scope>
    <source>
        <strain evidence="2">14975</strain>
    </source>
</reference>
<evidence type="ECO:0000313" key="2">
    <source>
        <dbReference type="EMBL" id="HIX19311.1"/>
    </source>
</evidence>
<proteinExistence type="predicted"/>
<name>A0A9D2AHD5_9BACT</name>
<gene>
    <name evidence="2" type="ORF">H9862_01760</name>
</gene>
<comment type="caution">
    <text evidence="2">The sequence shown here is derived from an EMBL/GenBank/DDBJ whole genome shotgun (WGS) entry which is preliminary data.</text>
</comment>
<dbReference type="SUPFAM" id="SSF56935">
    <property type="entry name" value="Porins"/>
    <property type="match status" value="1"/>
</dbReference>
<dbReference type="EMBL" id="DXFQ01000026">
    <property type="protein sequence ID" value="HIX19311.1"/>
    <property type="molecule type" value="Genomic_DNA"/>
</dbReference>
<accession>A0A9D2AHD5</accession>
<dbReference type="Gene3D" id="2.40.160.10">
    <property type="entry name" value="Porin"/>
    <property type="match status" value="1"/>
</dbReference>
<protein>
    <submittedName>
        <fullName evidence="2">OprO/OprP family phosphate-selective porin</fullName>
    </submittedName>
</protein>
<feature type="chain" id="PRO_5039039152" evidence="1">
    <location>
        <begin position="22"/>
        <end position="429"/>
    </location>
</feature>
<sequence length="429" mass="46949">MTKSTLVTVALMVGAASLSQAAPKAANADSAAVPQQAAAGFSLGSWAANALTLFDAERDKAENPYIQEFKLKFRAQWQVSALDPAGGTDRLQGAAYGRDRAWNNEWRRFRIGAEAKVFNRFTLFANFNIGGLDGRETFDATTGDWSSSRTEGVLDELFIQGKFDPVTVTLGKHKPAFIGEYRTSSSKIITIERSALVNQLTAEKTWGLSVKNADSKARLGWEAGLWLNGYHDGTWAEPAFTAADNAMLGLSLNYALNDNNRLYLDYMHSFVREGRETIGYAGPGARDVVALTWEAKQGDLRLMTEAMAGFNVLGADGRNAGSENVYGLTVMPSYRLSDHFEAVVRYQLAAGSNGIESDKRYYATNSAFSQTCDLLHGFYLGVNYYVCPSNPHAMKVMCGAEYLNSHGTDARGDKGFTGWSFTTAFRVNF</sequence>
<dbReference type="Pfam" id="PF07396">
    <property type="entry name" value="Porin_O_P"/>
    <property type="match status" value="1"/>
</dbReference>
<dbReference type="InterPro" id="IPR023614">
    <property type="entry name" value="Porin_dom_sf"/>
</dbReference>
<dbReference type="InterPro" id="IPR010870">
    <property type="entry name" value="Porin_O/P"/>
</dbReference>
<reference evidence="2" key="2">
    <citation type="submission" date="2021-04" db="EMBL/GenBank/DDBJ databases">
        <authorList>
            <person name="Gilroy R."/>
        </authorList>
    </citation>
    <scope>NUCLEOTIDE SEQUENCE</scope>
    <source>
        <strain evidence="2">14975</strain>
    </source>
</reference>
<organism evidence="2 3">
    <name type="scientific">Candidatus Akkermansia intestinigallinarum</name>
    <dbReference type="NCBI Taxonomy" id="2838431"/>
    <lineage>
        <taxon>Bacteria</taxon>
        <taxon>Pseudomonadati</taxon>
        <taxon>Verrucomicrobiota</taxon>
        <taxon>Verrucomicrobiia</taxon>
        <taxon>Verrucomicrobiales</taxon>
        <taxon>Akkermansiaceae</taxon>
        <taxon>Akkermansia</taxon>
    </lineage>
</organism>
<dbReference type="AlphaFoldDB" id="A0A9D2AHD5"/>
<evidence type="ECO:0000313" key="3">
    <source>
        <dbReference type="Proteomes" id="UP000823964"/>
    </source>
</evidence>
<feature type="signal peptide" evidence="1">
    <location>
        <begin position="1"/>
        <end position="21"/>
    </location>
</feature>
<keyword evidence="1" id="KW-0732">Signal</keyword>
<evidence type="ECO:0000256" key="1">
    <source>
        <dbReference type="SAM" id="SignalP"/>
    </source>
</evidence>
<dbReference type="Proteomes" id="UP000823964">
    <property type="component" value="Unassembled WGS sequence"/>
</dbReference>